<keyword evidence="2" id="KW-0547">Nucleotide-binding</keyword>
<proteinExistence type="inferred from homology"/>
<evidence type="ECO:0000313" key="6">
    <source>
        <dbReference type="EMBL" id="SDY79495.1"/>
    </source>
</evidence>
<dbReference type="InterPro" id="IPR006626">
    <property type="entry name" value="PbH1"/>
</dbReference>
<name>A0A1H3MTG8_9PSEU</name>
<dbReference type="Proteomes" id="UP000199529">
    <property type="component" value="Unassembled WGS sequence"/>
</dbReference>
<reference evidence="7" key="1">
    <citation type="submission" date="2016-10" db="EMBL/GenBank/DDBJ databases">
        <authorList>
            <person name="Varghese N."/>
            <person name="Submissions S."/>
        </authorList>
    </citation>
    <scope>NUCLEOTIDE SEQUENCE [LARGE SCALE GENOMIC DNA]</scope>
    <source>
        <strain evidence="7">CGMCC 4.3530</strain>
    </source>
</reference>
<dbReference type="AlphaFoldDB" id="A0A1H3MTG8"/>
<dbReference type="Gene3D" id="3.40.50.300">
    <property type="entry name" value="P-loop containing nucleotide triphosphate hydrolases"/>
    <property type="match status" value="2"/>
</dbReference>
<dbReference type="FunFam" id="3.40.50.300:FF:000216">
    <property type="entry name" value="Type VII secretion ATPase EccA"/>
    <property type="match status" value="2"/>
</dbReference>
<dbReference type="InterPro" id="IPR000641">
    <property type="entry name" value="CbxX/CfxQ"/>
</dbReference>
<dbReference type="InterPro" id="IPR027417">
    <property type="entry name" value="P-loop_NTPase"/>
</dbReference>
<dbReference type="SMART" id="SM00710">
    <property type="entry name" value="PbH1"/>
    <property type="match status" value="13"/>
</dbReference>
<accession>A0A1H3MTG8</accession>
<dbReference type="OrthoDB" id="9806903at2"/>
<dbReference type="InterPro" id="IPR041627">
    <property type="entry name" value="AAA_lid_6"/>
</dbReference>
<dbReference type="Pfam" id="PF17866">
    <property type="entry name" value="AAA_lid_6"/>
    <property type="match status" value="2"/>
</dbReference>
<keyword evidence="7" id="KW-1185">Reference proteome</keyword>
<dbReference type="InterPro" id="IPR039448">
    <property type="entry name" value="Beta_helix"/>
</dbReference>
<dbReference type="PANTHER" id="PTHR43392:SF2">
    <property type="entry name" value="AAA-TYPE ATPASE FAMILY PROTEIN _ ANKYRIN REPEAT FAMILY PROTEIN"/>
    <property type="match status" value="1"/>
</dbReference>
<dbReference type="Pfam" id="PF13229">
    <property type="entry name" value="Beta_helix"/>
    <property type="match status" value="2"/>
</dbReference>
<dbReference type="PANTHER" id="PTHR43392">
    <property type="entry name" value="AAA-TYPE ATPASE FAMILY PROTEIN / ANKYRIN REPEAT FAMILY PROTEIN"/>
    <property type="match status" value="1"/>
</dbReference>
<gene>
    <name evidence="6" type="ORF">SAMN05216215_103537</name>
</gene>
<dbReference type="InterPro" id="IPR050773">
    <property type="entry name" value="CbxX/CfxQ_RuBisCO_ESX"/>
</dbReference>
<dbReference type="Pfam" id="PF00004">
    <property type="entry name" value="AAA"/>
    <property type="match status" value="2"/>
</dbReference>
<dbReference type="EMBL" id="FNOK01000035">
    <property type="protein sequence ID" value="SDY79495.1"/>
    <property type="molecule type" value="Genomic_DNA"/>
</dbReference>
<dbReference type="InterPro" id="IPR011050">
    <property type="entry name" value="Pectin_lyase_fold/virulence"/>
</dbReference>
<keyword evidence="3" id="KW-0067">ATP-binding</keyword>
<dbReference type="PRINTS" id="PR00819">
    <property type="entry name" value="CBXCFQXSUPER"/>
</dbReference>
<evidence type="ECO:0000256" key="4">
    <source>
        <dbReference type="SAM" id="MobiDB-lite"/>
    </source>
</evidence>
<feature type="region of interest" description="Disordered" evidence="4">
    <location>
        <begin position="548"/>
        <end position="581"/>
    </location>
</feature>
<dbReference type="SUPFAM" id="SSF52540">
    <property type="entry name" value="P-loop containing nucleoside triphosphate hydrolases"/>
    <property type="match status" value="2"/>
</dbReference>
<evidence type="ECO:0000256" key="1">
    <source>
        <dbReference type="ARBA" id="ARBA00010378"/>
    </source>
</evidence>
<dbReference type="GO" id="GO:0016887">
    <property type="term" value="F:ATP hydrolysis activity"/>
    <property type="evidence" value="ECO:0007669"/>
    <property type="project" value="InterPro"/>
</dbReference>
<evidence type="ECO:0000256" key="2">
    <source>
        <dbReference type="ARBA" id="ARBA00022741"/>
    </source>
</evidence>
<evidence type="ECO:0000313" key="7">
    <source>
        <dbReference type="Proteomes" id="UP000199529"/>
    </source>
</evidence>
<dbReference type="Gene3D" id="2.160.20.10">
    <property type="entry name" value="Single-stranded right-handed beta-helix, Pectin lyase-like"/>
    <property type="match status" value="3"/>
</dbReference>
<dbReference type="CDD" id="cd00009">
    <property type="entry name" value="AAA"/>
    <property type="match status" value="2"/>
</dbReference>
<comment type="similarity">
    <text evidence="1">Belongs to the CbxX/CfxQ family.</text>
</comment>
<dbReference type="InterPro" id="IPR012334">
    <property type="entry name" value="Pectin_lyas_fold"/>
</dbReference>
<dbReference type="SUPFAM" id="SSF51126">
    <property type="entry name" value="Pectin lyase-like"/>
    <property type="match status" value="3"/>
</dbReference>
<evidence type="ECO:0000256" key="3">
    <source>
        <dbReference type="ARBA" id="ARBA00022840"/>
    </source>
</evidence>
<evidence type="ECO:0000259" key="5">
    <source>
        <dbReference type="SMART" id="SM00382"/>
    </source>
</evidence>
<organism evidence="6 7">
    <name type="scientific">Saccharopolyspora shandongensis</name>
    <dbReference type="NCBI Taxonomy" id="418495"/>
    <lineage>
        <taxon>Bacteria</taxon>
        <taxon>Bacillati</taxon>
        <taxon>Actinomycetota</taxon>
        <taxon>Actinomycetes</taxon>
        <taxon>Pseudonocardiales</taxon>
        <taxon>Pseudonocardiaceae</taxon>
        <taxon>Saccharopolyspora</taxon>
    </lineage>
</organism>
<dbReference type="SMART" id="SM00382">
    <property type="entry name" value="AAA"/>
    <property type="match status" value="2"/>
</dbReference>
<sequence length="1138" mass="117962">MTGAKMSHTRTMLSVSATDPDSFRTIGDAVAAATSGDVISIQPGTYAESVELSQDVTLSAAGAPGGVRIESSGDPAIVMAAESVVLSGITVVHSGSETSAIDVPTGRLRLEECRVQASSAAALYVHGQAEASANGTEFSNPTGAGVIAVDGAEGRFGGCKLSGFNAAAVVIRTGANPQFVDCTITDAGGSAVLAAERARGEVRDCRIARTGNPAVVVEGHSAVRLIGTTIAEAAGAGLLIASGSAPLVENCVVESPAAQGLVLMQQAAPEVRGLRIRQPAGYGMHVLEGSGGTFTDCSVVESGDAGVWISGSSPSFAELLVDGSGATAVVVTENGSASFRDLSVQRAGGSAIEIRSAAVSIVGGTVTKPATDGMLLTGKASLEAEDVVVSGAGGAGLRVTEQGSADLRSVTISDSGESNVLVSGSQAVLRGCELSAAGQRGLLAASASSVALEQTRIRDCEDSGLEWAEGSSGVLDSCEIFGNGGDGITVGSTESITIRNCITRENRGAGIQVLVRRDNLRVSGITSRQNGDPESDSSADAADIAAEPQRFGSSRTPSTPPVAPPKADAGSEPPVKRRSEGRLGELLGELDVLVGLTDVKREVEVLTRLEQMAEKRAAVGLPMPPMSRHLVFAGAPGTGKTTVARLYGKILAELGVLRSGQLIEVGRADLVASVVGGTALKTSECFEKALGGVLFIDEAYTLSASGGSGPDFGQEAVDTLVKLMEDHRDDVVVIVAGYTLEMRKFLATNPGLGSRFSRTIEFADYSSAELVTIVEGMCRANDYRLEFETKEAVLSYFDKLPRDESFGNGRTARKVFEEMIGRQAYRLADDPDLNPVAMTRLLPEDIGALPGSGVGAGAANTDMAKVDLLLNKLHQMVGLGDVKQEVGNMVDLLASARQRQAAGLPVPSLSRHLIFGGPPGTGKTTIARLYGEILAALGILARGQVVEVGRADLVGEYIGHTAHRTTEAFDRARGGVLFIDEAYTLSVKRSTGGDFGQEAIDTLVKLMEDHRDEVVVVAAGYEEQMEEFLAANPGLSSRFSQRVRFADYSNDELVTIVTQHAASAGYECTGPTVAALRSHFVAAQRGPSFGNGRYARQVMDAAVTRHAKRLRLTASPTLEDLCLLLPEDVPGAGEVASA</sequence>
<feature type="domain" description="AAA+ ATPase" evidence="5">
    <location>
        <begin position="909"/>
        <end position="1049"/>
    </location>
</feature>
<protein>
    <submittedName>
        <fullName evidence="6">AAA+-type ATPase, SpoVK/Ycf46/Vps4 family</fullName>
    </submittedName>
</protein>
<feature type="domain" description="AAA+ ATPase" evidence="5">
    <location>
        <begin position="626"/>
        <end position="766"/>
    </location>
</feature>
<dbReference type="STRING" id="418495.SAMN05216215_103537"/>
<dbReference type="Gene3D" id="1.10.8.60">
    <property type="match status" value="2"/>
</dbReference>
<dbReference type="InterPro" id="IPR003593">
    <property type="entry name" value="AAA+_ATPase"/>
</dbReference>
<dbReference type="InterPro" id="IPR003959">
    <property type="entry name" value="ATPase_AAA_core"/>
</dbReference>
<dbReference type="GO" id="GO:0005524">
    <property type="term" value="F:ATP binding"/>
    <property type="evidence" value="ECO:0007669"/>
    <property type="project" value="UniProtKB-KW"/>
</dbReference>